<dbReference type="SUPFAM" id="SSF57997">
    <property type="entry name" value="Tropomyosin"/>
    <property type="match status" value="1"/>
</dbReference>
<comment type="subcellular location">
    <subcellularLocation>
        <location evidence="1">Cytoplasm</location>
    </subcellularLocation>
</comment>
<feature type="compositionally biased region" description="Low complexity" evidence="7">
    <location>
        <begin position="10"/>
        <end position="33"/>
    </location>
</feature>
<feature type="compositionally biased region" description="Low complexity" evidence="7">
    <location>
        <begin position="61"/>
        <end position="104"/>
    </location>
</feature>
<evidence type="ECO:0000256" key="5">
    <source>
        <dbReference type="ARBA" id="ARBA00023054"/>
    </source>
</evidence>
<dbReference type="InterPro" id="IPR006652">
    <property type="entry name" value="Kelch_1"/>
</dbReference>
<feature type="compositionally biased region" description="Polar residues" evidence="7">
    <location>
        <begin position="520"/>
        <end position="540"/>
    </location>
</feature>
<sequence>MSFFSRKKQQPAQQQQQQQPQQQSAAQVTVAQTPSQALAQLNREQQARSESSRPTDVSQQSVSRGPRNNSPSSSLQHSNSVQAQQQPQQQQQQQQQPQNTSNNPQQPPPSRPQGYPWSAKRLNLLPPSIISKPGVAPPTTPSPSPFPRYGHALPTSPTPNGELYIFGGLVREMALNDVYVFNTRDNSTALFQTTGTTPSPRMGHSSALVGNVLIVWGGDNTMTGDLPRSATDKEKLDNSLYLLNLLTREWNTLDVSGPAPLGRYGHSLTMIGSKLFVFGGQVDGEFFNDLWAFDLNSLRTQSAWEEWTPSTSERPAKRTGHVCVAIEDQIIIMGGTDGQYHYYDVWSFHLPTRKWSELTAIGHFPAAREGHAAALVGNVIYVFGGRGVDGQDLGDLTAFKISNQRWYTFQNMGPVPSGRSGHAMAAIGTRVFVLGGESVTLPRADDPNVTHILETRNIRYPDDNKTPAQLTVPPERQNNLRKPCVTSQNQQLLQENGNARSMSPNGAIPERAMSPASRPIQGNNGVTQLMNGSATNLNGTGVNGKPTKPVRPRRDDEGTYEGTDDGFDVASSESYQQRAKSPAQQQQTGSRAVSPANGIGMSMAPNIASVSMGLNGRNSPAVMGPGGGRLSPSAGRQSPVVDRRAVQGSNESNGGHGTQNHSEKSSPTVNGFPRPGSRATGERAGGGSVDLVRDLKAKDLELDSIKRQMAWMREALSHARRAGFVLSDRDGVTPDLANLGSDEGADVKQAEMAMQLKQMKAQFQSAMAEQARLVSEKFAEAERAKSSATQEAAYYRAKLSAAEAGNDAEVQRLESIRISELESNVNKLMTERWNQDRKINELNDSLALQTLLSKQAEQTAEEEKKRSKEAQEAHSQLAELYNDLVDKHEKLEREFRENQTQLISQNSMLEQREAEEINLRAQVEELTELREQHIRALEQTRMTLTTASSRATDLDAQYVRAQEIIKTLEADLAELRGEIETRTTEAEAARARLTDVENSWAKSREEADSYRALTTGTLGQLLDSHKDLKADEDRLLRGHSEKLQAVEAEAQSLRMLVREANQRADEAQSRLGEERKKIRELEADNTTFQAQLTAVRGQLSAALAETARLRKDLNTAENNVRDKAKQTSDAVAKLTTLRTYLAENGFAVEEDDLRSTSKSSNREGSSETLGELEAKLAERTRLHENAERELAQALRRKRDVEAQVTELSNQLDLVRSTQSPGNNSDAEERALRAEEKLESATAAYQAKLQQVEEDYNVAVNYVKGTEKMMRRMRDELNKHKAANTSLQADLDSLRAGKQVPGTASDPRFRALNGRNTPSSEDESVRGQVADSQRQVQRLTNENKQLRLRLENLDKELKLVNENLSQSQQDADEHHRHVEELQSQMQQMQQALILARGGPNETVLEKLHNENEVLRRENEQLSQRIGLLLEVEQPPFGQRPLSGRMSTSSSENAHAFEAFTNELDDWSRQIGSMNNRRPNSEFEDSVVAERTMSPRS</sequence>
<dbReference type="InParanoid" id="A0A409VHL9"/>
<accession>A0A409VHL9</accession>
<feature type="region of interest" description="Disordered" evidence="7">
    <location>
        <begin position="1151"/>
        <end position="1170"/>
    </location>
</feature>
<dbReference type="SUPFAM" id="SSF117281">
    <property type="entry name" value="Kelch motif"/>
    <property type="match status" value="1"/>
</dbReference>
<feature type="region of interest" description="Disordered" evidence="7">
    <location>
        <begin position="1468"/>
        <end position="1495"/>
    </location>
</feature>
<dbReference type="OrthoDB" id="45365at2759"/>
<comment type="caution">
    <text evidence="8">The sequence shown here is derived from an EMBL/GenBank/DDBJ whole genome shotgun (WGS) entry which is preliminary data.</text>
</comment>
<dbReference type="STRING" id="181874.A0A409VHL9"/>
<dbReference type="SMART" id="SM00612">
    <property type="entry name" value="Kelch"/>
    <property type="match status" value="4"/>
</dbReference>
<reference evidence="8 9" key="1">
    <citation type="journal article" date="2018" name="Evol. Lett.">
        <title>Horizontal gene cluster transfer increased hallucinogenic mushroom diversity.</title>
        <authorList>
            <person name="Reynolds H.T."/>
            <person name="Vijayakumar V."/>
            <person name="Gluck-Thaler E."/>
            <person name="Korotkin H.B."/>
            <person name="Matheny P.B."/>
            <person name="Slot J.C."/>
        </authorList>
    </citation>
    <scope>NUCLEOTIDE SEQUENCE [LARGE SCALE GENOMIC DNA]</scope>
    <source>
        <strain evidence="8 9">2629</strain>
    </source>
</reference>
<feature type="coiled-coil region" evidence="6">
    <location>
        <begin position="1036"/>
        <end position="1126"/>
    </location>
</feature>
<keyword evidence="2" id="KW-0880">Kelch repeat</keyword>
<name>A0A409VHL9_9AGAR</name>
<dbReference type="PANTHER" id="PTHR46093:SF18">
    <property type="entry name" value="FIBRONECTIN TYPE-III DOMAIN-CONTAINING PROTEIN"/>
    <property type="match status" value="1"/>
</dbReference>
<dbReference type="FunFam" id="2.120.10.80:FF:000049">
    <property type="entry name" value="Cell polarity protein (Tea1)"/>
    <property type="match status" value="1"/>
</dbReference>
<evidence type="ECO:0000313" key="8">
    <source>
        <dbReference type="EMBL" id="PPQ65782.1"/>
    </source>
</evidence>
<evidence type="ECO:0000256" key="1">
    <source>
        <dbReference type="ARBA" id="ARBA00004496"/>
    </source>
</evidence>
<feature type="region of interest" description="Disordered" evidence="7">
    <location>
        <begin position="460"/>
        <end position="599"/>
    </location>
</feature>
<dbReference type="Pfam" id="PF24681">
    <property type="entry name" value="Kelch_KLHDC2_KLHL20_DRC7"/>
    <property type="match status" value="2"/>
</dbReference>
<feature type="region of interest" description="Disordered" evidence="7">
    <location>
        <begin position="618"/>
        <end position="687"/>
    </location>
</feature>
<feature type="compositionally biased region" description="Acidic residues" evidence="7">
    <location>
        <begin position="558"/>
        <end position="567"/>
    </location>
</feature>
<evidence type="ECO:0000313" key="9">
    <source>
        <dbReference type="Proteomes" id="UP000284842"/>
    </source>
</evidence>
<keyword evidence="4" id="KW-0677">Repeat</keyword>
<feature type="compositionally biased region" description="Low complexity" evidence="7">
    <location>
        <begin position="576"/>
        <end position="587"/>
    </location>
</feature>
<feature type="compositionally biased region" description="Polar residues" evidence="7">
    <location>
        <begin position="485"/>
        <end position="504"/>
    </location>
</feature>
<evidence type="ECO:0000256" key="7">
    <source>
        <dbReference type="SAM" id="MobiDB-lite"/>
    </source>
</evidence>
<protein>
    <submittedName>
        <fullName evidence="8">Uncharacterized protein</fullName>
    </submittedName>
</protein>
<feature type="region of interest" description="Disordered" evidence="7">
    <location>
        <begin position="1"/>
        <end position="119"/>
    </location>
</feature>
<dbReference type="GO" id="GO:0005737">
    <property type="term" value="C:cytoplasm"/>
    <property type="evidence" value="ECO:0007669"/>
    <property type="project" value="UniProtKB-SubCell"/>
</dbReference>
<feature type="compositionally biased region" description="Basic and acidic residues" evidence="7">
    <location>
        <begin position="861"/>
        <end position="872"/>
    </location>
</feature>
<keyword evidence="5 6" id="KW-0175">Coiled coil</keyword>
<dbReference type="Gene3D" id="2.120.10.80">
    <property type="entry name" value="Kelch-type beta propeller"/>
    <property type="match status" value="2"/>
</dbReference>
<feature type="compositionally biased region" description="Polar residues" evidence="7">
    <location>
        <begin position="34"/>
        <end position="44"/>
    </location>
</feature>
<evidence type="ECO:0000256" key="4">
    <source>
        <dbReference type="ARBA" id="ARBA00022737"/>
    </source>
</evidence>
<evidence type="ECO:0000256" key="2">
    <source>
        <dbReference type="ARBA" id="ARBA00022441"/>
    </source>
</evidence>
<dbReference type="InterPro" id="IPR015915">
    <property type="entry name" value="Kelch-typ_b-propeller"/>
</dbReference>
<dbReference type="Proteomes" id="UP000284842">
    <property type="component" value="Unassembled WGS sequence"/>
</dbReference>
<feature type="region of interest" description="Disordered" evidence="7">
    <location>
        <begin position="1287"/>
        <end position="1339"/>
    </location>
</feature>
<feature type="compositionally biased region" description="Polar residues" evidence="7">
    <location>
        <begin position="1329"/>
        <end position="1339"/>
    </location>
</feature>
<evidence type="ECO:0000256" key="6">
    <source>
        <dbReference type="SAM" id="Coils"/>
    </source>
</evidence>
<organism evidence="8 9">
    <name type="scientific">Panaeolus cyanescens</name>
    <dbReference type="NCBI Taxonomy" id="181874"/>
    <lineage>
        <taxon>Eukaryota</taxon>
        <taxon>Fungi</taxon>
        <taxon>Dikarya</taxon>
        <taxon>Basidiomycota</taxon>
        <taxon>Agaricomycotina</taxon>
        <taxon>Agaricomycetes</taxon>
        <taxon>Agaricomycetidae</taxon>
        <taxon>Agaricales</taxon>
        <taxon>Agaricineae</taxon>
        <taxon>Galeropsidaceae</taxon>
        <taxon>Panaeolus</taxon>
    </lineage>
</organism>
<keyword evidence="3" id="KW-0963">Cytoplasm</keyword>
<dbReference type="PANTHER" id="PTHR46093">
    <property type="entry name" value="ACYL-COA-BINDING DOMAIN-CONTAINING PROTEIN 5"/>
    <property type="match status" value="1"/>
</dbReference>
<gene>
    <name evidence="8" type="ORF">CVT24_011999</name>
</gene>
<keyword evidence="9" id="KW-1185">Reference proteome</keyword>
<dbReference type="FunCoup" id="A0A409VHL9">
    <property type="interactions" value="7"/>
</dbReference>
<evidence type="ECO:0000256" key="3">
    <source>
        <dbReference type="ARBA" id="ARBA00022490"/>
    </source>
</evidence>
<dbReference type="EMBL" id="NHTK01006058">
    <property type="protein sequence ID" value="PPQ65782.1"/>
    <property type="molecule type" value="Genomic_DNA"/>
</dbReference>
<feature type="region of interest" description="Disordered" evidence="7">
    <location>
        <begin position="855"/>
        <end position="874"/>
    </location>
</feature>
<proteinExistence type="predicted"/>